<dbReference type="Pfam" id="PF13508">
    <property type="entry name" value="Acetyltransf_7"/>
    <property type="match status" value="1"/>
</dbReference>
<organism evidence="4">
    <name type="scientific">Thermorudis peleae</name>
    <dbReference type="NCBI Taxonomy" id="1382356"/>
    <lineage>
        <taxon>Bacteria</taxon>
        <taxon>Pseudomonadati</taxon>
        <taxon>Thermomicrobiota</taxon>
        <taxon>Thermomicrobia</taxon>
        <taxon>Thermomicrobia incertae sedis</taxon>
        <taxon>Thermorudis</taxon>
    </lineage>
</organism>
<gene>
    <name evidence="4" type="ORF">ENP34_07820</name>
</gene>
<dbReference type="PROSITE" id="PS51186">
    <property type="entry name" value="GNAT"/>
    <property type="match status" value="2"/>
</dbReference>
<dbReference type="PANTHER" id="PTHR43877">
    <property type="entry name" value="AMINOALKYLPHOSPHONATE N-ACETYLTRANSFERASE-RELATED-RELATED"/>
    <property type="match status" value="1"/>
</dbReference>
<keyword evidence="2" id="KW-0012">Acyltransferase</keyword>
<dbReference type="Gene3D" id="3.40.630.30">
    <property type="match status" value="2"/>
</dbReference>
<dbReference type="InterPro" id="IPR016181">
    <property type="entry name" value="Acyl_CoA_acyltransferase"/>
</dbReference>
<dbReference type="InterPro" id="IPR050832">
    <property type="entry name" value="Bact_Acetyltransf"/>
</dbReference>
<dbReference type="Pfam" id="PF00583">
    <property type="entry name" value="Acetyltransf_1"/>
    <property type="match status" value="1"/>
</dbReference>
<evidence type="ECO:0000259" key="3">
    <source>
        <dbReference type="PROSITE" id="PS51186"/>
    </source>
</evidence>
<feature type="domain" description="N-acetyltransferase" evidence="3">
    <location>
        <begin position="187"/>
        <end position="318"/>
    </location>
</feature>
<sequence>MGARALPAIIRPYRPDDEADVLAVWNAGLVADPINAATWRAKVLLDPNFLPEGCLVAEVAGAARGFLLSITRQVPFYGDGLQPEQAWITAFGVHPDWQGRGLGSALLDAALERLRGLGCKVVTISPYVPNYFTPGVDVNAYRRAVEFLSRRGFEVVSRPLSMRAELTGFRVPEAIAETAERLRREGIEIRLSQPSDILPVLAFIKRHFSWDWYREASEVFRDLFTADPRHVGMLVAVQGDEVLGYAQHRGERFGPFGVDPARRGQGIGRVLLAETLLEMLKKGYHAAWFLWTSDDAARLYATCGFREVRRFAVLRREL</sequence>
<evidence type="ECO:0000313" key="4">
    <source>
        <dbReference type="EMBL" id="HEG91334.1"/>
    </source>
</evidence>
<evidence type="ECO:0000256" key="2">
    <source>
        <dbReference type="ARBA" id="ARBA00023315"/>
    </source>
</evidence>
<dbReference type="SUPFAM" id="SSF55729">
    <property type="entry name" value="Acyl-CoA N-acyltransferases (Nat)"/>
    <property type="match status" value="2"/>
</dbReference>
<dbReference type="AlphaFoldDB" id="A0A831THV2"/>
<feature type="domain" description="N-acetyltransferase" evidence="3">
    <location>
        <begin position="8"/>
        <end position="167"/>
    </location>
</feature>
<evidence type="ECO:0000256" key="1">
    <source>
        <dbReference type="ARBA" id="ARBA00022679"/>
    </source>
</evidence>
<name>A0A831THV2_9BACT</name>
<keyword evidence="1 4" id="KW-0808">Transferase</keyword>
<reference evidence="4" key="1">
    <citation type="journal article" date="2020" name="mSystems">
        <title>Genome- and Community-Level Interaction Insights into Carbon Utilization and Element Cycling Functions of Hydrothermarchaeota in Hydrothermal Sediment.</title>
        <authorList>
            <person name="Zhou Z."/>
            <person name="Liu Y."/>
            <person name="Xu W."/>
            <person name="Pan J."/>
            <person name="Luo Z.H."/>
            <person name="Li M."/>
        </authorList>
    </citation>
    <scope>NUCLEOTIDE SEQUENCE [LARGE SCALE GENOMIC DNA]</scope>
    <source>
        <strain evidence="4">SpSt-210</strain>
    </source>
</reference>
<proteinExistence type="predicted"/>
<comment type="caution">
    <text evidence="4">The sequence shown here is derived from an EMBL/GenBank/DDBJ whole genome shotgun (WGS) entry which is preliminary data.</text>
</comment>
<accession>A0A831THV2</accession>
<dbReference type="GO" id="GO:0016747">
    <property type="term" value="F:acyltransferase activity, transferring groups other than amino-acyl groups"/>
    <property type="evidence" value="ECO:0007669"/>
    <property type="project" value="InterPro"/>
</dbReference>
<dbReference type="EMBL" id="DSIY01000189">
    <property type="protein sequence ID" value="HEG91334.1"/>
    <property type="molecule type" value="Genomic_DNA"/>
</dbReference>
<dbReference type="InterPro" id="IPR000182">
    <property type="entry name" value="GNAT_dom"/>
</dbReference>
<dbReference type="CDD" id="cd04301">
    <property type="entry name" value="NAT_SF"/>
    <property type="match status" value="2"/>
</dbReference>
<protein>
    <submittedName>
        <fullName evidence="4">GNAT family N-acetyltransferase</fullName>
    </submittedName>
</protein>